<gene>
    <name evidence="2" type="ORF">CDQ91_12420</name>
</gene>
<dbReference type="SUPFAM" id="SSF81901">
    <property type="entry name" value="HCP-like"/>
    <property type="match status" value="1"/>
</dbReference>
<dbReference type="RefSeq" id="WP_088473057.1">
    <property type="nucleotide sequence ID" value="NZ_NISJ01000006.1"/>
</dbReference>
<accession>A0A246JTG9</accession>
<dbReference type="PROSITE" id="PS51257">
    <property type="entry name" value="PROKAR_LIPOPROTEIN"/>
    <property type="match status" value="1"/>
</dbReference>
<comment type="caution">
    <text evidence="2">The sequence shown here is derived from an EMBL/GenBank/DDBJ whole genome shotgun (WGS) entry which is preliminary data.</text>
</comment>
<reference evidence="2 3" key="1">
    <citation type="journal article" date="2002" name="Int. J. Syst. Evol. Microbiol.">
        <title>Sphingopyxis witflariensis sp. nov., isolated from activated sludge.</title>
        <authorList>
            <person name="Kampfer P."/>
            <person name="Witzenberger R."/>
            <person name="Denner E.B."/>
            <person name="Busse H.J."/>
            <person name="Neef A."/>
        </authorList>
    </citation>
    <scope>NUCLEOTIDE SEQUENCE [LARGE SCALE GENOMIC DNA]</scope>
    <source>
        <strain evidence="2 3">DSM 14551</strain>
    </source>
</reference>
<dbReference type="InterPro" id="IPR006597">
    <property type="entry name" value="Sel1-like"/>
</dbReference>
<evidence type="ECO:0000256" key="1">
    <source>
        <dbReference type="SAM" id="SignalP"/>
    </source>
</evidence>
<dbReference type="EMBL" id="NISJ01000006">
    <property type="protein sequence ID" value="OWQ96309.1"/>
    <property type="molecule type" value="Genomic_DNA"/>
</dbReference>
<dbReference type="OrthoDB" id="7498000at2"/>
<evidence type="ECO:0008006" key="4">
    <source>
        <dbReference type="Google" id="ProtNLM"/>
    </source>
</evidence>
<dbReference type="Proteomes" id="UP000197097">
    <property type="component" value="Unassembled WGS sequence"/>
</dbReference>
<dbReference type="SMART" id="SM00671">
    <property type="entry name" value="SEL1"/>
    <property type="match status" value="2"/>
</dbReference>
<dbReference type="AlphaFoldDB" id="A0A246JTG9"/>
<dbReference type="Pfam" id="PF08238">
    <property type="entry name" value="Sel1"/>
    <property type="match status" value="2"/>
</dbReference>
<name>A0A246JTG9_9SPHN</name>
<proteinExistence type="predicted"/>
<feature type="chain" id="PRO_5028311377" description="Beta-lactamase" evidence="1">
    <location>
        <begin position="28"/>
        <end position="156"/>
    </location>
</feature>
<evidence type="ECO:0000313" key="2">
    <source>
        <dbReference type="EMBL" id="OWQ96309.1"/>
    </source>
</evidence>
<organism evidence="2 3">
    <name type="scientific">Sphingopyxis witflariensis</name>
    <dbReference type="NCBI Taxonomy" id="173675"/>
    <lineage>
        <taxon>Bacteria</taxon>
        <taxon>Pseudomonadati</taxon>
        <taxon>Pseudomonadota</taxon>
        <taxon>Alphaproteobacteria</taxon>
        <taxon>Sphingomonadales</taxon>
        <taxon>Sphingomonadaceae</taxon>
        <taxon>Sphingopyxis</taxon>
    </lineage>
</organism>
<protein>
    <recommendedName>
        <fullName evidence="4">Beta-lactamase</fullName>
    </recommendedName>
</protein>
<keyword evidence="1" id="KW-0732">Signal</keyword>
<sequence>MAYRRLTITAVWVLACVGPGQPGWAYAASADIQEADEAEADPSDPAPITLEDMQQGCDDGVAIDCLTLGHMYRDGNGVAQDAASAIAMYRTACDISKSDDEFGSYACHFAAAAYESGEGLPQDLTRALQLYEKSCKAGNDDSCSQARVVRLAISKS</sequence>
<evidence type="ECO:0000313" key="3">
    <source>
        <dbReference type="Proteomes" id="UP000197097"/>
    </source>
</evidence>
<dbReference type="Gene3D" id="1.25.40.10">
    <property type="entry name" value="Tetratricopeptide repeat domain"/>
    <property type="match status" value="1"/>
</dbReference>
<dbReference type="InterPro" id="IPR011990">
    <property type="entry name" value="TPR-like_helical_dom_sf"/>
</dbReference>
<feature type="signal peptide" evidence="1">
    <location>
        <begin position="1"/>
        <end position="27"/>
    </location>
</feature>
<keyword evidence="3" id="KW-1185">Reference proteome</keyword>